<dbReference type="Gene3D" id="2.60.290.11">
    <property type="entry name" value="TM1070-like"/>
    <property type="match status" value="1"/>
</dbReference>
<dbReference type="PIRSF" id="PIRSF008711">
    <property type="entry name" value="UCP008711"/>
    <property type="match status" value="1"/>
</dbReference>
<evidence type="ECO:0008006" key="3">
    <source>
        <dbReference type="Google" id="ProtNLM"/>
    </source>
</evidence>
<keyword evidence="2" id="KW-1185">Reference proteome</keyword>
<accession>A0A972H0F3</accession>
<dbReference type="Pfam" id="PF07100">
    <property type="entry name" value="ASRT"/>
    <property type="match status" value="1"/>
</dbReference>
<dbReference type="SUPFAM" id="SSF89232">
    <property type="entry name" value="Hypothetical protein TM1070"/>
    <property type="match status" value="1"/>
</dbReference>
<name>A0A972H0F3_9BACL</name>
<sequence length="126" mass="13937">MTEESSHAKGRTAWYIPDAYIPPHSSGELESHESICVLNCLTEDAEIRVTIYFEDREPIEDIQATVPGRRTRHIRTSSLSKNGETIPVGVPYAISLESSVPIIVQYSRLDATQPANALMTAIGYFG</sequence>
<reference evidence="1" key="1">
    <citation type="submission" date="2019-10" db="EMBL/GenBank/DDBJ databases">
        <title>Description of Paenibacillus glebae sp. nov.</title>
        <authorList>
            <person name="Carlier A."/>
            <person name="Qi S."/>
        </authorList>
    </citation>
    <scope>NUCLEOTIDE SEQUENCE</scope>
    <source>
        <strain evidence="1">LMG 31456</strain>
    </source>
</reference>
<dbReference type="AlphaFoldDB" id="A0A972H0F3"/>
<proteinExistence type="predicted"/>
<dbReference type="RefSeq" id="WP_171655389.1">
    <property type="nucleotide sequence ID" value="NZ_WHOD01000106.1"/>
</dbReference>
<organism evidence="1 2">
    <name type="scientific">Paenibacillus foliorum</name>
    <dbReference type="NCBI Taxonomy" id="2654974"/>
    <lineage>
        <taxon>Bacteria</taxon>
        <taxon>Bacillati</taxon>
        <taxon>Bacillota</taxon>
        <taxon>Bacilli</taxon>
        <taxon>Bacillales</taxon>
        <taxon>Paenibacillaceae</taxon>
        <taxon>Paenibacillus</taxon>
    </lineage>
</organism>
<dbReference type="EMBL" id="WHOD01000106">
    <property type="protein sequence ID" value="NOU97142.1"/>
    <property type="molecule type" value="Genomic_DNA"/>
</dbReference>
<protein>
    <recommendedName>
        <fullName evidence="3">Sensory rhodopsin transducer</fullName>
    </recommendedName>
</protein>
<gene>
    <name evidence="1" type="ORF">GC093_28530</name>
</gene>
<dbReference type="Proteomes" id="UP000641588">
    <property type="component" value="Unassembled WGS sequence"/>
</dbReference>
<evidence type="ECO:0000313" key="1">
    <source>
        <dbReference type="EMBL" id="NOU97142.1"/>
    </source>
</evidence>
<comment type="caution">
    <text evidence="1">The sequence shown here is derived from an EMBL/GenBank/DDBJ whole genome shotgun (WGS) entry which is preliminary data.</text>
</comment>
<dbReference type="InterPro" id="IPR036698">
    <property type="entry name" value="TM1070-like_sf"/>
</dbReference>
<dbReference type="InterPro" id="IPR009794">
    <property type="entry name" value="ASRT"/>
</dbReference>
<evidence type="ECO:0000313" key="2">
    <source>
        <dbReference type="Proteomes" id="UP000641588"/>
    </source>
</evidence>